<feature type="chain" id="PRO_5022160236" description="Secreted protein" evidence="1">
    <location>
        <begin position="18"/>
        <end position="97"/>
    </location>
</feature>
<dbReference type="Proteomes" id="UP000320762">
    <property type="component" value="Unassembled WGS sequence"/>
</dbReference>
<comment type="caution">
    <text evidence="2">The sequence shown here is derived from an EMBL/GenBank/DDBJ whole genome shotgun (WGS) entry which is preliminary data.</text>
</comment>
<reference evidence="2 3" key="1">
    <citation type="journal article" date="2019" name="New Phytol.">
        <title>Comparative genomics reveals unique wood-decay strategies and fruiting body development in the Schizophyllaceae.</title>
        <authorList>
            <person name="Almasi E."/>
            <person name="Sahu N."/>
            <person name="Krizsan K."/>
            <person name="Balint B."/>
            <person name="Kovacs G.M."/>
            <person name="Kiss B."/>
            <person name="Cseklye J."/>
            <person name="Drula E."/>
            <person name="Henrissat B."/>
            <person name="Nagy I."/>
            <person name="Chovatia M."/>
            <person name="Adam C."/>
            <person name="LaButti K."/>
            <person name="Lipzen A."/>
            <person name="Riley R."/>
            <person name="Grigoriev I.V."/>
            <person name="Nagy L.G."/>
        </authorList>
    </citation>
    <scope>NUCLEOTIDE SEQUENCE [LARGE SCALE GENOMIC DNA]</scope>
    <source>
        <strain evidence="2 3">NL-1724</strain>
    </source>
</reference>
<evidence type="ECO:0000313" key="3">
    <source>
        <dbReference type="Proteomes" id="UP000320762"/>
    </source>
</evidence>
<name>A0A550CGW6_9AGAR</name>
<keyword evidence="3" id="KW-1185">Reference proteome</keyword>
<sequence length="97" mass="10747">MIRARHLVVLLLMAGRSLDPCARHVLWRAREARACGCPIMSADDDVVRCKGRCFARRRGALCYRVPAVVVDGLVLSQSARARWPQPSARTLDHGLPA</sequence>
<gene>
    <name evidence="2" type="ORF">BD626DRAFT_493234</name>
</gene>
<keyword evidence="1" id="KW-0732">Signal</keyword>
<accession>A0A550CGW6</accession>
<evidence type="ECO:0000256" key="1">
    <source>
        <dbReference type="SAM" id="SignalP"/>
    </source>
</evidence>
<dbReference type="AlphaFoldDB" id="A0A550CGW6"/>
<organism evidence="2 3">
    <name type="scientific">Schizophyllum amplum</name>
    <dbReference type="NCBI Taxonomy" id="97359"/>
    <lineage>
        <taxon>Eukaryota</taxon>
        <taxon>Fungi</taxon>
        <taxon>Dikarya</taxon>
        <taxon>Basidiomycota</taxon>
        <taxon>Agaricomycotina</taxon>
        <taxon>Agaricomycetes</taxon>
        <taxon>Agaricomycetidae</taxon>
        <taxon>Agaricales</taxon>
        <taxon>Schizophyllaceae</taxon>
        <taxon>Schizophyllum</taxon>
    </lineage>
</organism>
<evidence type="ECO:0000313" key="2">
    <source>
        <dbReference type="EMBL" id="TRM63936.1"/>
    </source>
</evidence>
<proteinExistence type="predicted"/>
<evidence type="ECO:0008006" key="4">
    <source>
        <dbReference type="Google" id="ProtNLM"/>
    </source>
</evidence>
<protein>
    <recommendedName>
        <fullName evidence="4">Secreted protein</fullName>
    </recommendedName>
</protein>
<dbReference type="EMBL" id="VDMD01000008">
    <property type="protein sequence ID" value="TRM63936.1"/>
    <property type="molecule type" value="Genomic_DNA"/>
</dbReference>
<feature type="signal peptide" evidence="1">
    <location>
        <begin position="1"/>
        <end position="17"/>
    </location>
</feature>